<dbReference type="InterPro" id="IPR020901">
    <property type="entry name" value="Prtase_inh_Kunz-CS"/>
</dbReference>
<dbReference type="EMBL" id="MH766640">
    <property type="protein sequence ID" value="QDC23072.1"/>
    <property type="molecule type" value="mRNA"/>
</dbReference>
<dbReference type="FunFam" id="4.10.410.10:FF:000020">
    <property type="entry name" value="Collagen, type VI, alpha 3"/>
    <property type="match status" value="1"/>
</dbReference>
<dbReference type="Gene3D" id="4.10.410.10">
    <property type="entry name" value="Pancreatic trypsin inhibitor Kunitz domain"/>
    <property type="match status" value="2"/>
</dbReference>
<dbReference type="PROSITE" id="PS50279">
    <property type="entry name" value="BPTI_KUNITZ_2"/>
    <property type="match status" value="2"/>
</dbReference>
<evidence type="ECO:0000313" key="10">
    <source>
        <dbReference type="EMBL" id="QDC23072.1"/>
    </source>
</evidence>
<reference evidence="10" key="1">
    <citation type="journal article" date="2019" name="Toxins">
        <title>The dual prey-inactivation strategy of spiders-in-depth venomic analysis of Cupiennius salei.</title>
        <authorList>
            <person name="Kuhn-Nentwig L."/>
            <person name="Langenegger N."/>
            <person name="Heller M."/>
            <person name="Koua D."/>
            <person name="Nentwig W."/>
        </authorList>
    </citation>
    <scope>NUCLEOTIDE SEQUENCE</scope>
    <source>
        <tissue evidence="10">Venom gland</tissue>
    </source>
</reference>
<evidence type="ECO:0000259" key="9">
    <source>
        <dbReference type="PROSITE" id="PS50279"/>
    </source>
</evidence>
<keyword evidence="4 8" id="KW-0732">Signal</keyword>
<dbReference type="PANTHER" id="PTHR10083">
    <property type="entry name" value="KUNITZ-TYPE PROTEASE INHIBITOR-RELATED"/>
    <property type="match status" value="1"/>
</dbReference>
<dbReference type="SUPFAM" id="SSF57362">
    <property type="entry name" value="BPTI-like"/>
    <property type="match status" value="2"/>
</dbReference>
<feature type="domain" description="BPTI/Kunitz inhibitor" evidence="9">
    <location>
        <begin position="115"/>
        <end position="163"/>
    </location>
</feature>
<feature type="chain" id="PRO_5021199391" evidence="8">
    <location>
        <begin position="17"/>
        <end position="201"/>
    </location>
</feature>
<protein>
    <submittedName>
        <fullName evidence="10">Kunitz domain-containing protein isoform 1</fullName>
    </submittedName>
</protein>
<keyword evidence="5" id="KW-0722">Serine protease inhibitor</keyword>
<feature type="domain" description="BPTI/Kunitz inhibitor" evidence="9">
    <location>
        <begin position="30"/>
        <end position="80"/>
    </location>
</feature>
<accession>A0A4Y5UH39</accession>
<feature type="region of interest" description="Disordered" evidence="7">
    <location>
        <begin position="164"/>
        <end position="201"/>
    </location>
</feature>
<evidence type="ECO:0000256" key="5">
    <source>
        <dbReference type="ARBA" id="ARBA00022900"/>
    </source>
</evidence>
<name>A0A4Y5UH39_CUPSA</name>
<evidence type="ECO:0000256" key="1">
    <source>
        <dbReference type="ARBA" id="ARBA00004613"/>
    </source>
</evidence>
<feature type="signal peptide" evidence="8">
    <location>
        <begin position="1"/>
        <end position="16"/>
    </location>
</feature>
<dbReference type="InterPro" id="IPR050098">
    <property type="entry name" value="TFPI/VKTCI-like"/>
</dbReference>
<evidence type="ECO:0000256" key="7">
    <source>
        <dbReference type="SAM" id="MobiDB-lite"/>
    </source>
</evidence>
<dbReference type="SMART" id="SM00131">
    <property type="entry name" value="KU"/>
    <property type="match status" value="2"/>
</dbReference>
<evidence type="ECO:0000256" key="2">
    <source>
        <dbReference type="ARBA" id="ARBA00022525"/>
    </source>
</evidence>
<evidence type="ECO:0000256" key="3">
    <source>
        <dbReference type="ARBA" id="ARBA00022690"/>
    </source>
</evidence>
<evidence type="ECO:0000256" key="8">
    <source>
        <dbReference type="SAM" id="SignalP"/>
    </source>
</evidence>
<evidence type="ECO:0000256" key="6">
    <source>
        <dbReference type="ARBA" id="ARBA00023157"/>
    </source>
</evidence>
<dbReference type="PRINTS" id="PR00759">
    <property type="entry name" value="BASICPTASE"/>
</dbReference>
<comment type="subcellular location">
    <subcellularLocation>
        <location evidence="1">Secreted</location>
    </subcellularLocation>
</comment>
<feature type="compositionally biased region" description="Acidic residues" evidence="7">
    <location>
        <begin position="187"/>
        <end position="201"/>
    </location>
</feature>
<organism evidence="10">
    <name type="scientific">Cupiennius salei</name>
    <name type="common">American wandering spider</name>
    <dbReference type="NCBI Taxonomy" id="6928"/>
    <lineage>
        <taxon>Eukaryota</taxon>
        <taxon>Metazoa</taxon>
        <taxon>Ecdysozoa</taxon>
        <taxon>Arthropoda</taxon>
        <taxon>Chelicerata</taxon>
        <taxon>Arachnida</taxon>
        <taxon>Araneae</taxon>
        <taxon>Araneomorphae</taxon>
        <taxon>Entelegynae</taxon>
        <taxon>Lycosoidea</taxon>
        <taxon>Ctenidae</taxon>
        <taxon>Cupiennius</taxon>
    </lineage>
</organism>
<proteinExistence type="evidence at transcript level"/>
<dbReference type="GO" id="GO:0005615">
    <property type="term" value="C:extracellular space"/>
    <property type="evidence" value="ECO:0007669"/>
    <property type="project" value="TreeGrafter"/>
</dbReference>
<dbReference type="PROSITE" id="PS00280">
    <property type="entry name" value="BPTI_KUNITZ_1"/>
    <property type="match status" value="2"/>
</dbReference>
<keyword evidence="3" id="KW-0646">Protease inhibitor</keyword>
<keyword evidence="6" id="KW-1015">Disulfide bond</keyword>
<dbReference type="Pfam" id="PF00014">
    <property type="entry name" value="Kunitz_BPTI"/>
    <property type="match status" value="2"/>
</dbReference>
<sequence length="201" mass="22201" precursor="true">MLMVFLLASSIGVALSSPFVRPNYNNIPQCLQPMESGLCLAYIPSFYYNAAKGTCDNFVYGGCQGNSNRFFSFDECMAKCGNFKPETNENFKLVLENGEDQDSSEDSDQKVDDICSQPSVMGPCRAMMPRFYFNGDKCQSFIFGGCEGNGNNFRSVEECEQRCGSNSTEEVGENSDEASEKVSKEESSEEGSDENSEESKN</sequence>
<dbReference type="InterPro" id="IPR002223">
    <property type="entry name" value="Kunitz_BPTI"/>
</dbReference>
<dbReference type="CDD" id="cd00109">
    <property type="entry name" value="Kunitz-type"/>
    <property type="match status" value="2"/>
</dbReference>
<dbReference type="AlphaFoldDB" id="A0A4Y5UH39"/>
<evidence type="ECO:0000256" key="4">
    <source>
        <dbReference type="ARBA" id="ARBA00022729"/>
    </source>
</evidence>
<dbReference type="InterPro" id="IPR036880">
    <property type="entry name" value="Kunitz_BPTI_sf"/>
</dbReference>
<dbReference type="GO" id="GO:0004867">
    <property type="term" value="F:serine-type endopeptidase inhibitor activity"/>
    <property type="evidence" value="ECO:0007669"/>
    <property type="project" value="UniProtKB-KW"/>
</dbReference>
<keyword evidence="2" id="KW-0964">Secreted</keyword>
<dbReference type="PANTHER" id="PTHR10083:SF374">
    <property type="entry name" value="BPTI_KUNITZ INHIBITOR DOMAIN-CONTAINING PROTEIN"/>
    <property type="match status" value="1"/>
</dbReference>